<proteinExistence type="predicted"/>
<keyword evidence="3" id="KW-1185">Reference proteome</keyword>
<protein>
    <recommendedName>
        <fullName evidence="1">VOC domain-containing protein</fullName>
    </recommendedName>
</protein>
<dbReference type="SUPFAM" id="SSF54593">
    <property type="entry name" value="Glyoxalase/Bleomycin resistance protein/Dihydroxybiphenyl dioxygenase"/>
    <property type="match status" value="1"/>
</dbReference>
<organism evidence="2 3">
    <name type="scientific">Desulfoplanes formicivorans</name>
    <dbReference type="NCBI Taxonomy" id="1592317"/>
    <lineage>
        <taxon>Bacteria</taxon>
        <taxon>Pseudomonadati</taxon>
        <taxon>Thermodesulfobacteriota</taxon>
        <taxon>Desulfovibrionia</taxon>
        <taxon>Desulfovibrionales</taxon>
        <taxon>Desulfoplanaceae</taxon>
        <taxon>Desulfoplanes</taxon>
    </lineage>
</organism>
<sequence length="361" mass="40875">MSHEHINTDERLLEQVDQVKRQRRQAGLSGLVGGLECVIINTEENRFEPAVKELLRYTGLDCSLAFQDTARKVAVLQKQGSADFLITSGKPGVNPFAPFNQGPKSAHLPNTRLETLVFRTKDLAAYVDIQKKRGKQFMTEEIIRAPHFSFIQSRPSPYTGNSLGFIEWHTQERNYMGTKARSLDISFAKPDLPHLAHIGRLDHCATRVRAEERDKAILEFMDMTEYDFEFAIYVESLNSITNVARLRLGEFAMVFTSGIAPFTDVDHSGPTELYIHNYGTRVHHMAFETDHIETTFQALKKDGMGFLVDLVGSPDQGLKQTFSAMSPNTLLVNEYIHRYGDFTGFFTKSNVTMLTKATEKQ</sequence>
<dbReference type="InterPro" id="IPR029068">
    <property type="entry name" value="Glyas_Bleomycin-R_OHBP_Dase"/>
</dbReference>
<dbReference type="OrthoDB" id="9788468at2"/>
<dbReference type="STRING" id="1592317.DPF_1632"/>
<gene>
    <name evidence="2" type="ORF">DPF_1632</name>
</gene>
<accession>A0A194AHW1</accession>
<dbReference type="EMBL" id="BDFE01000016">
    <property type="protein sequence ID" value="GAU08913.1"/>
    <property type="molecule type" value="Genomic_DNA"/>
</dbReference>
<evidence type="ECO:0000259" key="1">
    <source>
        <dbReference type="PROSITE" id="PS51819"/>
    </source>
</evidence>
<dbReference type="RefSeq" id="WP_069858930.1">
    <property type="nucleotide sequence ID" value="NZ_BDFE01000016.1"/>
</dbReference>
<reference evidence="3" key="1">
    <citation type="submission" date="2016-06" db="EMBL/GenBank/DDBJ databases">
        <title>Draft genome sequence of Desulfoplanes formicivorans strain Pf12B.</title>
        <authorList>
            <person name="Watanabe M."/>
            <person name="Kojima H."/>
            <person name="Fukui M."/>
        </authorList>
    </citation>
    <scope>NUCLEOTIDE SEQUENCE [LARGE SCALE GENOMIC DNA]</scope>
    <source>
        <strain evidence="3">Pf12B</strain>
    </source>
</reference>
<dbReference type="AlphaFoldDB" id="A0A194AHW1"/>
<dbReference type="InterPro" id="IPR037523">
    <property type="entry name" value="VOC_core"/>
</dbReference>
<evidence type="ECO:0000313" key="3">
    <source>
        <dbReference type="Proteomes" id="UP000095200"/>
    </source>
</evidence>
<name>A0A194AHW1_9BACT</name>
<feature type="domain" description="VOC" evidence="1">
    <location>
        <begin position="200"/>
        <end position="338"/>
    </location>
</feature>
<dbReference type="Proteomes" id="UP000095200">
    <property type="component" value="Unassembled WGS sequence"/>
</dbReference>
<dbReference type="PROSITE" id="PS51819">
    <property type="entry name" value="VOC"/>
    <property type="match status" value="1"/>
</dbReference>
<dbReference type="Gene3D" id="3.10.180.10">
    <property type="entry name" value="2,3-Dihydroxybiphenyl 1,2-Dioxygenase, domain 1"/>
    <property type="match status" value="1"/>
</dbReference>
<comment type="caution">
    <text evidence="2">The sequence shown here is derived from an EMBL/GenBank/DDBJ whole genome shotgun (WGS) entry which is preliminary data.</text>
</comment>
<evidence type="ECO:0000313" key="2">
    <source>
        <dbReference type="EMBL" id="GAU08913.1"/>
    </source>
</evidence>